<comment type="caution">
    <text evidence="2">The sequence shown here is derived from an EMBL/GenBank/DDBJ whole genome shotgun (WGS) entry which is preliminary data.</text>
</comment>
<protein>
    <recommendedName>
        <fullName evidence="1">SH3b domain-containing protein</fullName>
    </recommendedName>
</protein>
<accession>A0A813XWH9</accession>
<evidence type="ECO:0000313" key="2">
    <source>
        <dbReference type="EMBL" id="CAF0875796.1"/>
    </source>
</evidence>
<evidence type="ECO:0000313" key="3">
    <source>
        <dbReference type="EMBL" id="CAF3621506.1"/>
    </source>
</evidence>
<organism evidence="2 4">
    <name type="scientific">Rotaria sordida</name>
    <dbReference type="NCBI Taxonomy" id="392033"/>
    <lineage>
        <taxon>Eukaryota</taxon>
        <taxon>Metazoa</taxon>
        <taxon>Spiralia</taxon>
        <taxon>Gnathifera</taxon>
        <taxon>Rotifera</taxon>
        <taxon>Eurotatoria</taxon>
        <taxon>Bdelloidea</taxon>
        <taxon>Philodinida</taxon>
        <taxon>Philodinidae</taxon>
        <taxon>Rotaria</taxon>
    </lineage>
</organism>
<dbReference type="EMBL" id="CAJNOT010000168">
    <property type="protein sequence ID" value="CAF0875796.1"/>
    <property type="molecule type" value="Genomic_DNA"/>
</dbReference>
<name>A0A813XWH9_9BILA</name>
<proteinExistence type="predicted"/>
<evidence type="ECO:0000313" key="4">
    <source>
        <dbReference type="Proteomes" id="UP000663864"/>
    </source>
</evidence>
<dbReference type="AlphaFoldDB" id="A0A813XWH9"/>
<dbReference type="Gene3D" id="2.30.30.40">
    <property type="entry name" value="SH3 Domains"/>
    <property type="match status" value="1"/>
</dbReference>
<feature type="domain" description="SH3b" evidence="1">
    <location>
        <begin position="15"/>
        <end position="61"/>
    </location>
</feature>
<dbReference type="Proteomes" id="UP000663864">
    <property type="component" value="Unassembled WGS sequence"/>
</dbReference>
<dbReference type="EMBL" id="CAJOBD010000237">
    <property type="protein sequence ID" value="CAF3621506.1"/>
    <property type="molecule type" value="Genomic_DNA"/>
</dbReference>
<dbReference type="Proteomes" id="UP000663836">
    <property type="component" value="Unassembled WGS sequence"/>
</dbReference>
<gene>
    <name evidence="3" type="ORF">JBS370_LOCUS4807</name>
    <name evidence="2" type="ORF">ZHD862_LOCUS6125</name>
</gene>
<evidence type="ECO:0000259" key="1">
    <source>
        <dbReference type="Pfam" id="PF08239"/>
    </source>
</evidence>
<dbReference type="Pfam" id="PF08239">
    <property type="entry name" value="SH3_3"/>
    <property type="match status" value="1"/>
</dbReference>
<reference evidence="2" key="1">
    <citation type="submission" date="2021-02" db="EMBL/GenBank/DDBJ databases">
        <authorList>
            <person name="Nowell W R."/>
        </authorList>
    </citation>
    <scope>NUCLEOTIDE SEQUENCE</scope>
</reference>
<dbReference type="InterPro" id="IPR003646">
    <property type="entry name" value="SH3-like_bac-type"/>
</dbReference>
<sequence length="235" mass="25451">MFAPAYCCIVKANPSLNVRNAASATARIVGSLYQGTTVSCLQKQNNFCRVGTNKWALAKYINCATGKSNGFDNKPPASDYTRKIWRGVTLNQRTIEMIKRAEVYMVEMGKPGFQFSFSHGSYSSRVPGSAKTHDGGGAVDIRTSVVNNNKQVVDTMVVAMRKAGFAAWSRGRVADTFQNNKHIHAIAIGDVRASAAAKNQVASFKRGRNGLKGDGPDPDAYLGRATPTWAKRLLG</sequence>